<dbReference type="GO" id="GO:0016757">
    <property type="term" value="F:glycosyltransferase activity"/>
    <property type="evidence" value="ECO:0007669"/>
    <property type="project" value="UniProtKB-KW"/>
</dbReference>
<dbReference type="PANTHER" id="PTHR43179">
    <property type="entry name" value="RHAMNOSYLTRANSFERASE WBBL"/>
    <property type="match status" value="1"/>
</dbReference>
<reference evidence="5 6" key="1">
    <citation type="submission" date="2019-06" db="EMBL/GenBank/DDBJ databases">
        <authorList>
            <person name="Jiang L."/>
        </authorList>
    </citation>
    <scope>NUCLEOTIDE SEQUENCE [LARGE SCALE GENOMIC DNA]</scope>
    <source>
        <strain evidence="5 6">YIM 48858</strain>
    </source>
</reference>
<dbReference type="CDD" id="cd00761">
    <property type="entry name" value="Glyco_tranf_GTA_type"/>
    <property type="match status" value="1"/>
</dbReference>
<feature type="domain" description="Glycosyltransferase 2-like" evidence="4">
    <location>
        <begin position="6"/>
        <end position="156"/>
    </location>
</feature>
<dbReference type="AlphaFoldDB" id="A0A5C4NIY7"/>
<keyword evidence="3 5" id="KW-0808">Transferase</keyword>
<evidence type="ECO:0000256" key="1">
    <source>
        <dbReference type="ARBA" id="ARBA00006739"/>
    </source>
</evidence>
<keyword evidence="2" id="KW-0328">Glycosyltransferase</keyword>
<dbReference type="PANTHER" id="PTHR43179:SF12">
    <property type="entry name" value="GALACTOFURANOSYLTRANSFERASE GLFT2"/>
    <property type="match status" value="1"/>
</dbReference>
<dbReference type="EMBL" id="VDFV01000001">
    <property type="protein sequence ID" value="TNC74794.1"/>
    <property type="molecule type" value="Genomic_DNA"/>
</dbReference>
<protein>
    <submittedName>
        <fullName evidence="5">Glycosyltransferase family 2 protein</fullName>
    </submittedName>
</protein>
<dbReference type="RefSeq" id="WP_139079788.1">
    <property type="nucleotide sequence ID" value="NZ_VDFV01000001.1"/>
</dbReference>
<dbReference type="Proteomes" id="UP000305709">
    <property type="component" value="Unassembled WGS sequence"/>
</dbReference>
<dbReference type="SUPFAM" id="SSF53448">
    <property type="entry name" value="Nucleotide-diphospho-sugar transferases"/>
    <property type="match status" value="1"/>
</dbReference>
<accession>A0A5C4NIY7</accession>
<dbReference type="InterPro" id="IPR001173">
    <property type="entry name" value="Glyco_trans_2-like"/>
</dbReference>
<dbReference type="Pfam" id="PF00535">
    <property type="entry name" value="Glycos_transf_2"/>
    <property type="match status" value="1"/>
</dbReference>
<name>A0A5C4NIY7_9RHOB</name>
<evidence type="ECO:0000313" key="6">
    <source>
        <dbReference type="Proteomes" id="UP000305709"/>
    </source>
</evidence>
<dbReference type="Gene3D" id="3.90.550.10">
    <property type="entry name" value="Spore Coat Polysaccharide Biosynthesis Protein SpsA, Chain A"/>
    <property type="match status" value="1"/>
</dbReference>
<proteinExistence type="inferred from homology"/>
<comment type="caution">
    <text evidence="5">The sequence shown here is derived from an EMBL/GenBank/DDBJ whole genome shotgun (WGS) entry which is preliminary data.</text>
</comment>
<organism evidence="5 6">
    <name type="scientific">Rubellimicrobium roseum</name>
    <dbReference type="NCBI Taxonomy" id="687525"/>
    <lineage>
        <taxon>Bacteria</taxon>
        <taxon>Pseudomonadati</taxon>
        <taxon>Pseudomonadota</taxon>
        <taxon>Alphaproteobacteria</taxon>
        <taxon>Rhodobacterales</taxon>
        <taxon>Roseobacteraceae</taxon>
        <taxon>Rubellimicrobium</taxon>
    </lineage>
</organism>
<evidence type="ECO:0000256" key="3">
    <source>
        <dbReference type="ARBA" id="ARBA00022679"/>
    </source>
</evidence>
<evidence type="ECO:0000313" key="5">
    <source>
        <dbReference type="EMBL" id="TNC74794.1"/>
    </source>
</evidence>
<keyword evidence="6" id="KW-1185">Reference proteome</keyword>
<evidence type="ECO:0000259" key="4">
    <source>
        <dbReference type="Pfam" id="PF00535"/>
    </source>
</evidence>
<sequence length="285" mass="31492">MPDAAVIIPHYNDIQRLGRCLDALMPQVTSDIEVIVVDNASTESLAGVRAAHPGVRIVTETRKGAALARNRGVAETTAPWIYFLDCDCVPAPDWLAAAGRVRTRGDLVGGTITLFDETPGPRSGAEAFETVFAFNNRSYVETKGFSVTANLLTRREVWDAVGEFRPGLSEDLDWCHRARSKGFRLVHADDLRVAHPTRADWPALERKWLRLTAESWELRGKGPTARALWAARGFALIASIAMHAPKVLLHTELRGPERRAALATLARLRLRRCGWMLGQALGRDL</sequence>
<comment type="similarity">
    <text evidence="1">Belongs to the glycosyltransferase 2 family.</text>
</comment>
<evidence type="ECO:0000256" key="2">
    <source>
        <dbReference type="ARBA" id="ARBA00022676"/>
    </source>
</evidence>
<gene>
    <name evidence="5" type="ORF">FHG71_01285</name>
</gene>
<dbReference type="InterPro" id="IPR029044">
    <property type="entry name" value="Nucleotide-diphossugar_trans"/>
</dbReference>
<dbReference type="OrthoDB" id="6653642at2"/>